<feature type="compositionally biased region" description="Polar residues" evidence="1">
    <location>
        <begin position="1"/>
        <end position="10"/>
    </location>
</feature>
<evidence type="ECO:0000256" key="1">
    <source>
        <dbReference type="SAM" id="MobiDB-lite"/>
    </source>
</evidence>
<evidence type="ECO:0000313" key="3">
    <source>
        <dbReference type="Proteomes" id="UP000623958"/>
    </source>
</evidence>
<organism evidence="2 3">
    <name type="scientific">Xanthomonas boreopolis</name>
    <dbReference type="NCBI Taxonomy" id="86183"/>
    <lineage>
        <taxon>Bacteria</taxon>
        <taxon>Pseudomonadati</taxon>
        <taxon>Pseudomonadota</taxon>
        <taxon>Gammaproteobacteria</taxon>
        <taxon>Lysobacterales</taxon>
        <taxon>Lysobacteraceae</taxon>
        <taxon>Xanthomonas</taxon>
    </lineage>
</organism>
<comment type="caution">
    <text evidence="2">The sequence shown here is derived from an EMBL/GenBank/DDBJ whole genome shotgun (WGS) entry which is preliminary data.</text>
</comment>
<dbReference type="EMBL" id="BNBA01000048">
    <property type="protein sequence ID" value="GHH60741.1"/>
    <property type="molecule type" value="Genomic_DNA"/>
</dbReference>
<accession>A0A919FCU3</accession>
<name>A0A919FCU3_9XANT</name>
<protein>
    <submittedName>
        <fullName evidence="2">Uncharacterized protein</fullName>
    </submittedName>
</protein>
<dbReference type="AlphaFoldDB" id="A0A919FCU3"/>
<reference evidence="2" key="1">
    <citation type="journal article" date="2014" name="Int. J. Syst. Evol. Microbiol.">
        <title>Complete genome sequence of Corynebacterium casei LMG S-19264T (=DSM 44701T), isolated from a smear-ripened cheese.</title>
        <authorList>
            <consortium name="US DOE Joint Genome Institute (JGI-PGF)"/>
            <person name="Walter F."/>
            <person name="Albersmeier A."/>
            <person name="Kalinowski J."/>
            <person name="Ruckert C."/>
        </authorList>
    </citation>
    <scope>NUCLEOTIDE SEQUENCE</scope>
    <source>
        <strain evidence="2">JCM 13306</strain>
    </source>
</reference>
<sequence length="63" mass="6405">MTTRDSNTAANLAFQAEIASAKARRDRDQPRHSATPPRPAPTAPEPATDAPAGQAPGIGGKAA</sequence>
<gene>
    <name evidence="2" type="ORF">GCM10009090_36510</name>
</gene>
<dbReference type="RefSeq" id="WP_140719618.1">
    <property type="nucleotide sequence ID" value="NZ_BNBA01000048.1"/>
</dbReference>
<keyword evidence="3" id="KW-1185">Reference proteome</keyword>
<dbReference type="Proteomes" id="UP000623958">
    <property type="component" value="Unassembled WGS sequence"/>
</dbReference>
<reference evidence="2" key="2">
    <citation type="submission" date="2020-09" db="EMBL/GenBank/DDBJ databases">
        <authorList>
            <person name="Sun Q."/>
            <person name="Ohkuma M."/>
        </authorList>
    </citation>
    <scope>NUCLEOTIDE SEQUENCE</scope>
    <source>
        <strain evidence="2">JCM 13306</strain>
    </source>
</reference>
<proteinExistence type="predicted"/>
<feature type="region of interest" description="Disordered" evidence="1">
    <location>
        <begin position="1"/>
        <end position="63"/>
    </location>
</feature>
<evidence type="ECO:0000313" key="2">
    <source>
        <dbReference type="EMBL" id="GHH60741.1"/>
    </source>
</evidence>